<reference evidence="8" key="1">
    <citation type="submission" date="2016-10" db="EMBL/GenBank/DDBJ databases">
        <authorList>
            <person name="Varghese N."/>
            <person name="Submissions S."/>
        </authorList>
    </citation>
    <scope>NUCLEOTIDE SEQUENCE [LARGE SCALE GENOMIC DNA]</scope>
    <source>
        <strain evidence="8">DSM 43161</strain>
    </source>
</reference>
<dbReference type="Pfam" id="PF00535">
    <property type="entry name" value="Glycos_transf_2"/>
    <property type="match status" value="1"/>
</dbReference>
<evidence type="ECO:0000256" key="2">
    <source>
        <dbReference type="ARBA" id="ARBA00006739"/>
    </source>
</evidence>
<protein>
    <submittedName>
        <fullName evidence="7">Glycosyl transferase family 2</fullName>
    </submittedName>
</protein>
<dbReference type="EMBL" id="FOWE01000002">
    <property type="protein sequence ID" value="SFN98595.1"/>
    <property type="molecule type" value="Genomic_DNA"/>
</dbReference>
<dbReference type="PANTHER" id="PTHR43179">
    <property type="entry name" value="RHAMNOSYLTRANSFERASE WBBL"/>
    <property type="match status" value="1"/>
</dbReference>
<proteinExistence type="inferred from homology"/>
<comment type="pathway">
    <text evidence="1">Cell wall biogenesis; cell wall polysaccharide biosynthesis.</text>
</comment>
<sequence length="330" mass="34306">MDGTDDGGTAGTVVAVLTYRRAGHLPALLRELVGQAATVTPRAQVLVVDNDPAGSAADVVLGWADRGVRYVHEPRPGISAARNRALAEARGAAVLVFIDDDELPCPGWLERLVGAWRSWGCAAVAGPVSSQLLVPASAWVAGTGVFDRRRATTGSLVGGAGAGNLLLDVRRVRDLGLAFDERLGLTGGEDTLFTHQLVHRGGELRWCDEAEAVESVPAERVTRSWVVRRCFRSAGSWSRAEVSLAAGPGGRLRTRAGILARAAVRLSLALLALAAASVRRDARAQGAAVGTLASYSGLVVGALGFVPHEYGRPPAPSSEPVGGDARVGGH</sequence>
<dbReference type="CDD" id="cd00761">
    <property type="entry name" value="Glyco_tranf_GTA_type"/>
    <property type="match status" value="1"/>
</dbReference>
<dbReference type="OrthoDB" id="3180470at2"/>
<gene>
    <name evidence="7" type="ORF">SAMN05660359_00783</name>
</gene>
<name>A0A1I5DH45_9ACTN</name>
<dbReference type="InterPro" id="IPR001173">
    <property type="entry name" value="Glyco_trans_2-like"/>
</dbReference>
<keyword evidence="8" id="KW-1185">Reference proteome</keyword>
<keyword evidence="3" id="KW-0328">Glycosyltransferase</keyword>
<evidence type="ECO:0000256" key="3">
    <source>
        <dbReference type="ARBA" id="ARBA00022676"/>
    </source>
</evidence>
<dbReference type="Gene3D" id="3.90.550.10">
    <property type="entry name" value="Spore Coat Polysaccharide Biosynthesis Protein SpsA, Chain A"/>
    <property type="match status" value="1"/>
</dbReference>
<dbReference type="InterPro" id="IPR029044">
    <property type="entry name" value="Nucleotide-diphossugar_trans"/>
</dbReference>
<evidence type="ECO:0000256" key="4">
    <source>
        <dbReference type="ARBA" id="ARBA00022679"/>
    </source>
</evidence>
<evidence type="ECO:0000256" key="5">
    <source>
        <dbReference type="SAM" id="MobiDB-lite"/>
    </source>
</evidence>
<keyword evidence="4 7" id="KW-0808">Transferase</keyword>
<feature type="region of interest" description="Disordered" evidence="5">
    <location>
        <begin position="311"/>
        <end position="330"/>
    </location>
</feature>
<dbReference type="SUPFAM" id="SSF53448">
    <property type="entry name" value="Nucleotide-diphospho-sugar transferases"/>
    <property type="match status" value="1"/>
</dbReference>
<feature type="domain" description="Glycosyltransferase 2-like" evidence="6">
    <location>
        <begin position="14"/>
        <end position="127"/>
    </location>
</feature>
<dbReference type="AlphaFoldDB" id="A0A1I5DH45"/>
<dbReference type="PANTHER" id="PTHR43179:SF12">
    <property type="entry name" value="GALACTOFURANOSYLTRANSFERASE GLFT2"/>
    <property type="match status" value="1"/>
</dbReference>
<evidence type="ECO:0000256" key="1">
    <source>
        <dbReference type="ARBA" id="ARBA00004776"/>
    </source>
</evidence>
<dbReference type="Proteomes" id="UP000183642">
    <property type="component" value="Unassembled WGS sequence"/>
</dbReference>
<evidence type="ECO:0000259" key="6">
    <source>
        <dbReference type="Pfam" id="PF00535"/>
    </source>
</evidence>
<evidence type="ECO:0000313" key="7">
    <source>
        <dbReference type="EMBL" id="SFN98595.1"/>
    </source>
</evidence>
<organism evidence="7 8">
    <name type="scientific">Geodermatophilus obscurus</name>
    <dbReference type="NCBI Taxonomy" id="1861"/>
    <lineage>
        <taxon>Bacteria</taxon>
        <taxon>Bacillati</taxon>
        <taxon>Actinomycetota</taxon>
        <taxon>Actinomycetes</taxon>
        <taxon>Geodermatophilales</taxon>
        <taxon>Geodermatophilaceae</taxon>
        <taxon>Geodermatophilus</taxon>
    </lineage>
</organism>
<comment type="similarity">
    <text evidence="2">Belongs to the glycosyltransferase 2 family.</text>
</comment>
<evidence type="ECO:0000313" key="8">
    <source>
        <dbReference type="Proteomes" id="UP000183642"/>
    </source>
</evidence>
<dbReference type="RefSeq" id="WP_075012218.1">
    <property type="nucleotide sequence ID" value="NZ_FOWE01000002.1"/>
</dbReference>
<dbReference type="GO" id="GO:0016757">
    <property type="term" value="F:glycosyltransferase activity"/>
    <property type="evidence" value="ECO:0007669"/>
    <property type="project" value="UniProtKB-KW"/>
</dbReference>
<accession>A0A1I5DH45</accession>